<protein>
    <recommendedName>
        <fullName evidence="3">Nucleotide exchange factor GrpE</fullName>
    </recommendedName>
</protein>
<accession>A0ABS6J8Y1</accession>
<evidence type="ECO:0008006" key="3">
    <source>
        <dbReference type="Google" id="ProtNLM"/>
    </source>
</evidence>
<sequence length="123" mass="13785">MSAGEESVEKYRSALIDAAVEGWRFSRLFSRLISKLDAGESSRYLSQQRYFQKKISESLEDVGLKLVNVEGQVYDPGMAATALNLEDFAPQDVLMVEQMVEPIIMDANGLCRSGTVMLMRVEK</sequence>
<organism evidence="1 2">
    <name type="scientific">Paragemmobacter amnigenus</name>
    <dbReference type="NCBI Taxonomy" id="2852097"/>
    <lineage>
        <taxon>Bacteria</taxon>
        <taxon>Pseudomonadati</taxon>
        <taxon>Pseudomonadota</taxon>
        <taxon>Alphaproteobacteria</taxon>
        <taxon>Rhodobacterales</taxon>
        <taxon>Paracoccaceae</taxon>
        <taxon>Paragemmobacter</taxon>
    </lineage>
</organism>
<name>A0ABS6J8Y1_9RHOB</name>
<evidence type="ECO:0000313" key="1">
    <source>
        <dbReference type="EMBL" id="MBU9700023.1"/>
    </source>
</evidence>
<dbReference type="EMBL" id="JAAATX020000017">
    <property type="protein sequence ID" value="MBU9700023.1"/>
    <property type="molecule type" value="Genomic_DNA"/>
</dbReference>
<dbReference type="Proteomes" id="UP000731907">
    <property type="component" value="Unassembled WGS sequence"/>
</dbReference>
<dbReference type="RefSeq" id="WP_161764077.1">
    <property type="nucleotide sequence ID" value="NZ_JAAATX020000017.1"/>
</dbReference>
<proteinExistence type="predicted"/>
<reference evidence="1 2" key="1">
    <citation type="submission" date="2021-06" db="EMBL/GenBank/DDBJ databases">
        <title>Rhodobacteraceae bacterium strain HSP-20.</title>
        <authorList>
            <person name="Chen W.-M."/>
        </authorList>
    </citation>
    <scope>NUCLEOTIDE SEQUENCE [LARGE SCALE GENOMIC DNA]</scope>
    <source>
        <strain evidence="1 2">HSP-20</strain>
    </source>
</reference>
<evidence type="ECO:0000313" key="2">
    <source>
        <dbReference type="Proteomes" id="UP000731907"/>
    </source>
</evidence>
<gene>
    <name evidence="1" type="ORF">GU927_019450</name>
</gene>
<keyword evidence="2" id="KW-1185">Reference proteome</keyword>
<comment type="caution">
    <text evidence="1">The sequence shown here is derived from an EMBL/GenBank/DDBJ whole genome shotgun (WGS) entry which is preliminary data.</text>
</comment>